<organism evidence="3">
    <name type="scientific">uncultured Dysgonomonas sp</name>
    <dbReference type="NCBI Taxonomy" id="206096"/>
    <lineage>
        <taxon>Bacteria</taxon>
        <taxon>Pseudomonadati</taxon>
        <taxon>Bacteroidota</taxon>
        <taxon>Bacteroidia</taxon>
        <taxon>Bacteroidales</taxon>
        <taxon>Dysgonomonadaceae</taxon>
        <taxon>Dysgonomonas</taxon>
        <taxon>environmental samples</taxon>
    </lineage>
</organism>
<reference evidence="3" key="1">
    <citation type="submission" date="2016-04" db="EMBL/GenBank/DDBJ databases">
        <authorList>
            <person name="Evans L.H."/>
            <person name="Alamgir A."/>
            <person name="Owens N."/>
            <person name="Weber N.D."/>
            <person name="Virtaneva K."/>
            <person name="Barbian K."/>
            <person name="Babar A."/>
            <person name="Rosenke K."/>
        </authorList>
    </citation>
    <scope>NUCLEOTIDE SEQUENCE</scope>
    <source>
        <strain evidence="3">86-1</strain>
    </source>
</reference>
<name>A0A212K6I7_9BACT</name>
<feature type="signal peptide" evidence="2">
    <location>
        <begin position="1"/>
        <end position="20"/>
    </location>
</feature>
<proteinExistence type="predicted"/>
<feature type="region of interest" description="Disordered" evidence="1">
    <location>
        <begin position="97"/>
        <end position="118"/>
    </location>
</feature>
<accession>A0A212K6I7</accession>
<evidence type="ECO:0000313" key="3">
    <source>
        <dbReference type="EMBL" id="SBW07333.1"/>
    </source>
</evidence>
<dbReference type="InterPro" id="IPR032612">
    <property type="entry name" value="DUF4890"/>
</dbReference>
<gene>
    <name evidence="3" type="ORF">KL86DYS1_31639</name>
</gene>
<sequence length="118" mass="14052">MKKLVLFLTIALFATSGVFAQQRQRSTPEERAKRQTETLVKELSLTEDQQKKVYEINLKFAQPLADQSKETDREKLRTQFQKNLEERTAAIKAVLTEDQQKKFDEHQKKMQENRRRRN</sequence>
<feature type="chain" id="PRO_5012216901" description="LTXXQ motif family protein" evidence="2">
    <location>
        <begin position="21"/>
        <end position="118"/>
    </location>
</feature>
<keyword evidence="2" id="KW-0732">Signal</keyword>
<evidence type="ECO:0000256" key="2">
    <source>
        <dbReference type="SAM" id="SignalP"/>
    </source>
</evidence>
<dbReference type="AlphaFoldDB" id="A0A212K6I7"/>
<protein>
    <recommendedName>
        <fullName evidence="4">LTXXQ motif family protein</fullName>
    </recommendedName>
</protein>
<dbReference type="Pfam" id="PF16231">
    <property type="entry name" value="DUF4890"/>
    <property type="match status" value="1"/>
</dbReference>
<feature type="compositionally biased region" description="Basic and acidic residues" evidence="1">
    <location>
        <begin position="98"/>
        <end position="118"/>
    </location>
</feature>
<evidence type="ECO:0000256" key="1">
    <source>
        <dbReference type="SAM" id="MobiDB-lite"/>
    </source>
</evidence>
<evidence type="ECO:0008006" key="4">
    <source>
        <dbReference type="Google" id="ProtNLM"/>
    </source>
</evidence>
<dbReference type="EMBL" id="FLUM01000003">
    <property type="protein sequence ID" value="SBW07333.1"/>
    <property type="molecule type" value="Genomic_DNA"/>
</dbReference>
<dbReference type="RefSeq" id="WP_296944669.1">
    <property type="nucleotide sequence ID" value="NZ_LT599032.1"/>
</dbReference>